<evidence type="ECO:0000313" key="3">
    <source>
        <dbReference type="Proteomes" id="UP000007151"/>
    </source>
</evidence>
<gene>
    <name evidence="2" type="ORF">KGM_213397</name>
</gene>
<dbReference type="KEGG" id="dpl:KGM_213397"/>
<dbReference type="STRING" id="278856.A0A212FPX9"/>
<reference evidence="2 3" key="1">
    <citation type="journal article" date="2011" name="Cell">
        <title>The monarch butterfly genome yields insights into long-distance migration.</title>
        <authorList>
            <person name="Zhan S."/>
            <person name="Merlin C."/>
            <person name="Boore J.L."/>
            <person name="Reppert S.M."/>
        </authorList>
    </citation>
    <scope>NUCLEOTIDE SEQUENCE [LARGE SCALE GENOMIC DNA]</scope>
    <source>
        <strain evidence="2">F-2</strain>
    </source>
</reference>
<dbReference type="EMBL" id="AGBW02000859">
    <property type="protein sequence ID" value="OWR55745.1"/>
    <property type="molecule type" value="Genomic_DNA"/>
</dbReference>
<organism evidence="2 3">
    <name type="scientific">Danaus plexippus plexippus</name>
    <dbReference type="NCBI Taxonomy" id="278856"/>
    <lineage>
        <taxon>Eukaryota</taxon>
        <taxon>Metazoa</taxon>
        <taxon>Ecdysozoa</taxon>
        <taxon>Arthropoda</taxon>
        <taxon>Hexapoda</taxon>
        <taxon>Insecta</taxon>
        <taxon>Pterygota</taxon>
        <taxon>Neoptera</taxon>
        <taxon>Endopterygota</taxon>
        <taxon>Lepidoptera</taxon>
        <taxon>Glossata</taxon>
        <taxon>Ditrysia</taxon>
        <taxon>Papilionoidea</taxon>
        <taxon>Nymphalidae</taxon>
        <taxon>Danainae</taxon>
        <taxon>Danaini</taxon>
        <taxon>Danaina</taxon>
        <taxon>Danaus</taxon>
        <taxon>Danaus</taxon>
    </lineage>
</organism>
<dbReference type="Proteomes" id="UP000007151">
    <property type="component" value="Unassembled WGS sequence"/>
</dbReference>
<dbReference type="InParanoid" id="A0A212FPX9"/>
<feature type="region of interest" description="Disordered" evidence="1">
    <location>
        <begin position="98"/>
        <end position="126"/>
    </location>
</feature>
<feature type="region of interest" description="Disordered" evidence="1">
    <location>
        <begin position="35"/>
        <end position="55"/>
    </location>
</feature>
<evidence type="ECO:0000313" key="2">
    <source>
        <dbReference type="EMBL" id="OWR55745.1"/>
    </source>
</evidence>
<feature type="compositionally biased region" description="Low complexity" evidence="1">
    <location>
        <begin position="110"/>
        <end position="125"/>
    </location>
</feature>
<protein>
    <submittedName>
        <fullName evidence="2">Oxysterol-binding protein 3</fullName>
    </submittedName>
</protein>
<comment type="caution">
    <text evidence="2">The sequence shown here is derived from an EMBL/GenBank/DDBJ whole genome shotgun (WGS) entry which is preliminary data.</text>
</comment>
<name>A0A212FPX9_DANPL</name>
<keyword evidence="3" id="KW-1185">Reference proteome</keyword>
<evidence type="ECO:0000256" key="1">
    <source>
        <dbReference type="SAM" id="MobiDB-lite"/>
    </source>
</evidence>
<accession>A0A212FPX9</accession>
<proteinExistence type="predicted"/>
<dbReference type="AlphaFoldDB" id="A0A212FPX9"/>
<sequence>MSRVETRGGMRAHATTTRKGYERLQLDFVTVSRERSSDREPLRCHAHGSRSLDDTRHEATVRGRLATWIAMSAESGGHLARLGRILFYYMKMLLTDSEPRPPCAATRPQSLPGAESLPPAPLSSLTPDHQLREDFTVLAKDLVASLKGVVATLSRERARVRSEGEAPPLVASLRSDLSTALHLNSGETTRHSQSLCSHRPERWSSDLTRYLKTYHSLVSDTSPELGDASSIVKHCQ</sequence>